<dbReference type="AlphaFoldDB" id="A0A433D0V9"/>
<gene>
    <name evidence="2" type="ORF">BC936DRAFT_149406</name>
</gene>
<dbReference type="EMBL" id="RBNI01008865">
    <property type="protein sequence ID" value="RUP44474.1"/>
    <property type="molecule type" value="Genomic_DNA"/>
</dbReference>
<comment type="caution">
    <text evidence="2">The sequence shown here is derived from an EMBL/GenBank/DDBJ whole genome shotgun (WGS) entry which is preliminary data.</text>
</comment>
<sequence>MSVTDDQYLADDSMDPSDADSPVSSAPATGTSSPLFKSDTELSAKAAGKRTATAMLGVEYPNEDSRRRRSRVYDDDETPGGDEEEDDLPRRRYTGSSSVCVRLSLNHHVGLVLREIKFVCLRTEFRNLDR</sequence>
<feature type="region of interest" description="Disordered" evidence="1">
    <location>
        <begin position="1"/>
        <end position="93"/>
    </location>
</feature>
<dbReference type="Proteomes" id="UP000268093">
    <property type="component" value="Unassembled WGS sequence"/>
</dbReference>
<protein>
    <submittedName>
        <fullName evidence="2">Uncharacterized protein</fullName>
    </submittedName>
</protein>
<feature type="compositionally biased region" description="Acidic residues" evidence="1">
    <location>
        <begin position="74"/>
        <end position="87"/>
    </location>
</feature>
<evidence type="ECO:0000256" key="1">
    <source>
        <dbReference type="SAM" id="MobiDB-lite"/>
    </source>
</evidence>
<organism evidence="2 3">
    <name type="scientific">Jimgerdemannia flammicorona</name>
    <dbReference type="NCBI Taxonomy" id="994334"/>
    <lineage>
        <taxon>Eukaryota</taxon>
        <taxon>Fungi</taxon>
        <taxon>Fungi incertae sedis</taxon>
        <taxon>Mucoromycota</taxon>
        <taxon>Mucoromycotina</taxon>
        <taxon>Endogonomycetes</taxon>
        <taxon>Endogonales</taxon>
        <taxon>Endogonaceae</taxon>
        <taxon>Jimgerdemannia</taxon>
    </lineage>
</organism>
<name>A0A433D0V9_9FUNG</name>
<reference evidence="2 3" key="1">
    <citation type="journal article" date="2018" name="New Phytol.">
        <title>Phylogenomics of Endogonaceae and evolution of mycorrhizas within Mucoromycota.</title>
        <authorList>
            <person name="Chang Y."/>
            <person name="Desiro A."/>
            <person name="Na H."/>
            <person name="Sandor L."/>
            <person name="Lipzen A."/>
            <person name="Clum A."/>
            <person name="Barry K."/>
            <person name="Grigoriev I.V."/>
            <person name="Martin F.M."/>
            <person name="Stajich J.E."/>
            <person name="Smith M.E."/>
            <person name="Bonito G."/>
            <person name="Spatafora J.W."/>
        </authorList>
    </citation>
    <scope>NUCLEOTIDE SEQUENCE [LARGE SCALE GENOMIC DNA]</scope>
    <source>
        <strain evidence="2 3">GMNB39</strain>
    </source>
</reference>
<accession>A0A433D0V9</accession>
<evidence type="ECO:0000313" key="3">
    <source>
        <dbReference type="Proteomes" id="UP000268093"/>
    </source>
</evidence>
<dbReference type="EMBL" id="RBNI01008865">
    <property type="protein sequence ID" value="RUP44475.1"/>
    <property type="molecule type" value="Genomic_DNA"/>
</dbReference>
<evidence type="ECO:0000313" key="2">
    <source>
        <dbReference type="EMBL" id="RUP44475.1"/>
    </source>
</evidence>
<keyword evidence="3" id="KW-1185">Reference proteome</keyword>
<proteinExistence type="predicted"/>
<feature type="compositionally biased region" description="Acidic residues" evidence="1">
    <location>
        <begin position="8"/>
        <end position="18"/>
    </location>
</feature>
<feature type="compositionally biased region" description="Low complexity" evidence="1">
    <location>
        <begin position="19"/>
        <end position="28"/>
    </location>
</feature>